<dbReference type="RefSeq" id="XP_017781571.1">
    <property type="nucleotide sequence ID" value="XM_017926082.1"/>
</dbReference>
<feature type="signal peptide" evidence="6">
    <location>
        <begin position="1"/>
        <end position="30"/>
    </location>
</feature>
<gene>
    <name evidence="9 10 11 12 13 14 15" type="primary">LOC108566273</name>
</gene>
<keyword evidence="3 6" id="KW-0732">Signal</keyword>
<evidence type="ECO:0000313" key="9">
    <source>
        <dbReference type="RefSeq" id="XP_017781565.1"/>
    </source>
</evidence>
<dbReference type="InterPro" id="IPR001747">
    <property type="entry name" value="Vitellogenin_N"/>
</dbReference>
<dbReference type="InterPro" id="IPR039988">
    <property type="entry name" value="MTTP"/>
</dbReference>
<protein>
    <submittedName>
        <fullName evidence="9 10">Microsomal triglyceride transfer protein large subunit</fullName>
    </submittedName>
</protein>
<dbReference type="Pfam" id="PF01347">
    <property type="entry name" value="Vitellogenin_N"/>
    <property type="match status" value="1"/>
</dbReference>
<dbReference type="RefSeq" id="XP_017781566.1">
    <property type="nucleotide sequence ID" value="XM_017926077.1"/>
</dbReference>
<dbReference type="InterPro" id="IPR045811">
    <property type="entry name" value="MTP_lip-bd"/>
</dbReference>
<name>A0ABM1N416_NICVS</name>
<dbReference type="PANTHER" id="PTHR13024:SF0">
    <property type="entry name" value="MICROSOMAL TRIACYLGLYCEROL TRANSFER PROTEIN"/>
    <property type="match status" value="1"/>
</dbReference>
<evidence type="ECO:0000313" key="12">
    <source>
        <dbReference type="RefSeq" id="XP_017781568.1"/>
    </source>
</evidence>
<comment type="subcellular location">
    <subcellularLocation>
        <location evidence="1">Endoplasmic reticulum</location>
    </subcellularLocation>
</comment>
<evidence type="ECO:0000256" key="1">
    <source>
        <dbReference type="ARBA" id="ARBA00004240"/>
    </source>
</evidence>
<dbReference type="RefSeq" id="XP_017781568.1">
    <property type="nucleotide sequence ID" value="XM_017926079.1"/>
</dbReference>
<dbReference type="SUPFAM" id="SSF48431">
    <property type="entry name" value="Lipovitellin-phosvitin complex, superhelical domain"/>
    <property type="match status" value="1"/>
</dbReference>
<evidence type="ECO:0000256" key="6">
    <source>
        <dbReference type="SAM" id="SignalP"/>
    </source>
</evidence>
<reference evidence="9 10" key="1">
    <citation type="submission" date="2025-05" db="UniProtKB">
        <authorList>
            <consortium name="RefSeq"/>
        </authorList>
    </citation>
    <scope>IDENTIFICATION</scope>
    <source>
        <tissue evidence="9 10">Whole Larva</tissue>
    </source>
</reference>
<dbReference type="RefSeq" id="XP_017781565.1">
    <property type="nucleotide sequence ID" value="XM_017926076.1"/>
</dbReference>
<keyword evidence="2" id="KW-0813">Transport</keyword>
<evidence type="ECO:0000256" key="2">
    <source>
        <dbReference type="ARBA" id="ARBA00022448"/>
    </source>
</evidence>
<evidence type="ECO:0000256" key="5">
    <source>
        <dbReference type="PROSITE-ProRule" id="PRU00557"/>
    </source>
</evidence>
<dbReference type="PROSITE" id="PS51211">
    <property type="entry name" value="VITELLOGENIN"/>
    <property type="match status" value="1"/>
</dbReference>
<dbReference type="Gene3D" id="2.30.230.10">
    <property type="entry name" value="Lipovitellin, beta-sheet shell regions, chain A"/>
    <property type="match status" value="1"/>
</dbReference>
<dbReference type="GeneID" id="108566273"/>
<proteinExistence type="predicted"/>
<evidence type="ECO:0000313" key="11">
    <source>
        <dbReference type="RefSeq" id="XP_017781567.1"/>
    </source>
</evidence>
<dbReference type="InterPro" id="IPR011030">
    <property type="entry name" value="Lipovitellin_superhlx_dom"/>
</dbReference>
<dbReference type="Pfam" id="PF19444">
    <property type="entry name" value="MTP_lip_bd"/>
    <property type="match status" value="1"/>
</dbReference>
<dbReference type="RefSeq" id="XP_017781569.1">
    <property type="nucleotide sequence ID" value="XM_017926080.1"/>
</dbReference>
<feature type="domain" description="Vitellogenin" evidence="7">
    <location>
        <begin position="36"/>
        <end position="652"/>
    </location>
</feature>
<dbReference type="Proteomes" id="UP000695000">
    <property type="component" value="Unplaced"/>
</dbReference>
<evidence type="ECO:0000259" key="7">
    <source>
        <dbReference type="PROSITE" id="PS51211"/>
    </source>
</evidence>
<organism evidence="8 10">
    <name type="scientific">Nicrophorus vespilloides</name>
    <name type="common">Boreal carrion beetle</name>
    <dbReference type="NCBI Taxonomy" id="110193"/>
    <lineage>
        <taxon>Eukaryota</taxon>
        <taxon>Metazoa</taxon>
        <taxon>Ecdysozoa</taxon>
        <taxon>Arthropoda</taxon>
        <taxon>Hexapoda</taxon>
        <taxon>Insecta</taxon>
        <taxon>Pterygota</taxon>
        <taxon>Neoptera</taxon>
        <taxon>Endopterygota</taxon>
        <taxon>Coleoptera</taxon>
        <taxon>Polyphaga</taxon>
        <taxon>Staphyliniformia</taxon>
        <taxon>Silphidae</taxon>
        <taxon>Nicrophorinae</taxon>
        <taxon>Nicrophorus</taxon>
    </lineage>
</organism>
<feature type="chain" id="PRO_5045022753" evidence="6">
    <location>
        <begin position="31"/>
        <end position="872"/>
    </location>
</feature>
<dbReference type="SUPFAM" id="SSF56968">
    <property type="entry name" value="Lipovitellin-phosvitin complex, beta-sheet shell regions"/>
    <property type="match status" value="1"/>
</dbReference>
<evidence type="ECO:0000313" key="8">
    <source>
        <dbReference type="Proteomes" id="UP000695000"/>
    </source>
</evidence>
<evidence type="ECO:0000313" key="14">
    <source>
        <dbReference type="RefSeq" id="XP_017781570.1"/>
    </source>
</evidence>
<dbReference type="PANTHER" id="PTHR13024">
    <property type="entry name" value="MICROSOMAL TRIGLYCERIDE TRANSFER PROTEIN, LARGE SUBUNIT"/>
    <property type="match status" value="1"/>
</dbReference>
<evidence type="ECO:0000256" key="4">
    <source>
        <dbReference type="ARBA" id="ARBA00022824"/>
    </source>
</evidence>
<dbReference type="Gene3D" id="1.25.10.20">
    <property type="entry name" value="Vitellinogen, superhelical"/>
    <property type="match status" value="1"/>
</dbReference>
<comment type="caution">
    <text evidence="5">Lacks conserved residue(s) required for the propagation of feature annotation.</text>
</comment>
<dbReference type="InterPro" id="IPR015816">
    <property type="entry name" value="Vitellinogen_b-sht_N"/>
</dbReference>
<keyword evidence="4" id="KW-0256">Endoplasmic reticulum</keyword>
<accession>A0ABM1N416</accession>
<dbReference type="InterPro" id="IPR015819">
    <property type="entry name" value="Lipid_transp_b-sht_shell"/>
</dbReference>
<keyword evidence="8" id="KW-1185">Reference proteome</keyword>
<evidence type="ECO:0000256" key="3">
    <source>
        <dbReference type="ARBA" id="ARBA00022729"/>
    </source>
</evidence>
<evidence type="ECO:0000313" key="15">
    <source>
        <dbReference type="RefSeq" id="XP_017781571.1"/>
    </source>
</evidence>
<evidence type="ECO:0000313" key="13">
    <source>
        <dbReference type="RefSeq" id="XP_017781569.1"/>
    </source>
</evidence>
<dbReference type="SMART" id="SM00638">
    <property type="entry name" value="LPD_N"/>
    <property type="match status" value="1"/>
</dbReference>
<dbReference type="RefSeq" id="XP_017781567.1">
    <property type="nucleotide sequence ID" value="XM_017926078.1"/>
</dbReference>
<sequence>MGSRIDAMKLCILSCWVFSLTCGFVLLSSAEETEVFHPGKAWSYGYRSTLALVEKGGTEAVGFNVEGHVTIESKWAKDEERLLRIKLEEPKLHRKGVISALEFLTNHPFYVVWKSGQINKLLVSKEEPTSLVNLKKGIASLLQFQILDMETKEVDSSGNCEVKYTSDGPNRIVKNKWSCQNSDLERSKNPDPLLGANVDSKRVISYEFSVDRIENVIGEEEHEMSLSAREQVGNKLISRQELQFERFEIVETVNAKNYLEAFYELESTSYDEHSLVSELEHFAYDDGKTFAQIVGNLRNNLITSKMGSITSAKSFLKLVDKARHSIRDDISKALTSKKNNKIMHQLVDILGYVQTSNSHDAINKLFHYDDAAHEEYLERYLWALQTSSKPNPEIILDLVNKFKKTQNIKENVKETMVMAIASMAHHLIKVEPTKENLKVHRDVEELIVNYMDATGDLYYLRALRNLRSPTTVHALLKIISEGNLKQEILAWKALKAMDGKALTPDVFRAAEKTFYQLDKVHDSSARTLALDVILESEIVGDKLEGLVHFLIGNDKAFEIKQYAIQRFRMLSESCPVFRGKLMEIISGNPKLLSYSTWGQKGLSVALVRPFLVGGSSNGSLLTVQEMNTGIVKRGRVNVVMDKDSVSQEMFSLGVFSGGLSSFISSDSEETGDDEPATAGMELSILGNQLRPFTFFSGQGELMGHVFSGTASERTTAFQALAMLHDQKEFIRLGSGFVAELELAGAASLDLAGQIQFSLWNKNAESLVEKSSAILVVGTMRVDNSLVRSEIEFVVSIEPKLNLQTDIDFYNDIMLCMRLTQPETILRHGVYKIERIPGSKHRVRKSRTVSLHVSGRTYALNRKNSEMCSKLFK</sequence>
<dbReference type="RefSeq" id="XP_017781570.1">
    <property type="nucleotide sequence ID" value="XM_017926081.1"/>
</dbReference>
<evidence type="ECO:0000313" key="10">
    <source>
        <dbReference type="RefSeq" id="XP_017781566.1"/>
    </source>
</evidence>